<accession>A0AAW0BCC2</accession>
<gene>
    <name evidence="2" type="ORF">R3P38DRAFT_3194388</name>
</gene>
<evidence type="ECO:0000313" key="3">
    <source>
        <dbReference type="Proteomes" id="UP001362999"/>
    </source>
</evidence>
<comment type="caution">
    <text evidence="2">The sequence shown here is derived from an EMBL/GenBank/DDBJ whole genome shotgun (WGS) entry which is preliminary data.</text>
</comment>
<evidence type="ECO:0000256" key="1">
    <source>
        <dbReference type="SAM" id="MobiDB-lite"/>
    </source>
</evidence>
<sequence>MAELRRIVSPTPSVKKKFAAFQRLKNLGGKFKRSKKVADVIVEAELDFVDEDQIPDDPAFGELDIADLPEPATLAARIRAIVTSLPAPPDPPRPVKSDPPPFDAEGCPIPPSAAIHTKDKKLIALLSSPEVMNGSPDDGRISVWEALNAMDAPQLHEPTNSHGTPGEPEGKPGDDGSQDLVMGDLMLYCPLFPTEDSTVQIAATKTIQVPLTNTESDTLWEARWNLVWSYTVGLIRPAAPQMKLVTKWVPSTTQISFQAMWWGYRIYLPPPVMAHLSSEASDAVRIATTITGVLTWLLAHLNASSVPVPLLPAFLLLQKIGPYAGYIGTFVSWIWGTVTGADKGFGVVLTATWILPVALIPTAIKPPDDSTPAPSAPTTPPSPSTKQPPAPAHPSPTAPSAPPAKAA</sequence>
<feature type="compositionally biased region" description="Pro residues" evidence="1">
    <location>
        <begin position="374"/>
        <end position="407"/>
    </location>
</feature>
<keyword evidence="3" id="KW-1185">Reference proteome</keyword>
<feature type="region of interest" description="Disordered" evidence="1">
    <location>
        <begin position="154"/>
        <end position="179"/>
    </location>
</feature>
<proteinExistence type="predicted"/>
<protein>
    <submittedName>
        <fullName evidence="2">Uncharacterized protein</fullName>
    </submittedName>
</protein>
<feature type="region of interest" description="Disordered" evidence="1">
    <location>
        <begin position="365"/>
        <end position="407"/>
    </location>
</feature>
<name>A0AAW0BCC2_9AGAR</name>
<dbReference type="AlphaFoldDB" id="A0AAW0BCC2"/>
<dbReference type="EMBL" id="JAWWNJ010000035">
    <property type="protein sequence ID" value="KAK7023844.1"/>
    <property type="molecule type" value="Genomic_DNA"/>
</dbReference>
<dbReference type="Proteomes" id="UP001362999">
    <property type="component" value="Unassembled WGS sequence"/>
</dbReference>
<evidence type="ECO:0000313" key="2">
    <source>
        <dbReference type="EMBL" id="KAK7023844.1"/>
    </source>
</evidence>
<reference evidence="2 3" key="1">
    <citation type="journal article" date="2024" name="J Genomics">
        <title>Draft genome sequencing and assembly of Favolaschia claudopus CIRM-BRFM 2984 isolated from oak limbs.</title>
        <authorList>
            <person name="Navarro D."/>
            <person name="Drula E."/>
            <person name="Chaduli D."/>
            <person name="Cazenave R."/>
            <person name="Ahrendt S."/>
            <person name="Wang J."/>
            <person name="Lipzen A."/>
            <person name="Daum C."/>
            <person name="Barry K."/>
            <person name="Grigoriev I.V."/>
            <person name="Favel A."/>
            <person name="Rosso M.N."/>
            <person name="Martin F."/>
        </authorList>
    </citation>
    <scope>NUCLEOTIDE SEQUENCE [LARGE SCALE GENOMIC DNA]</scope>
    <source>
        <strain evidence="2 3">CIRM-BRFM 2984</strain>
    </source>
</reference>
<organism evidence="2 3">
    <name type="scientific">Favolaschia claudopus</name>
    <dbReference type="NCBI Taxonomy" id="2862362"/>
    <lineage>
        <taxon>Eukaryota</taxon>
        <taxon>Fungi</taxon>
        <taxon>Dikarya</taxon>
        <taxon>Basidiomycota</taxon>
        <taxon>Agaricomycotina</taxon>
        <taxon>Agaricomycetes</taxon>
        <taxon>Agaricomycetidae</taxon>
        <taxon>Agaricales</taxon>
        <taxon>Marasmiineae</taxon>
        <taxon>Mycenaceae</taxon>
        <taxon>Favolaschia</taxon>
    </lineage>
</organism>